<dbReference type="STRING" id="384616.Pisl_1928"/>
<evidence type="ECO:0000313" key="1">
    <source>
        <dbReference type="EMBL" id="ABL89075.1"/>
    </source>
</evidence>
<name>A1RVU3_PYRIL</name>
<dbReference type="OrthoDB" id="101847at2157"/>
<organism evidence="1 2">
    <name type="scientific">Pyrobaculum islandicum (strain DSM 4184 / JCM 9189 / GEO3)</name>
    <dbReference type="NCBI Taxonomy" id="384616"/>
    <lineage>
        <taxon>Archaea</taxon>
        <taxon>Thermoproteota</taxon>
        <taxon>Thermoprotei</taxon>
        <taxon>Thermoproteales</taxon>
        <taxon>Thermoproteaceae</taxon>
        <taxon>Pyrobaculum</taxon>
    </lineage>
</organism>
<keyword evidence="2" id="KW-1185">Reference proteome</keyword>
<dbReference type="KEGG" id="pis:Pisl_1928"/>
<dbReference type="RefSeq" id="WP_011763650.1">
    <property type="nucleotide sequence ID" value="NC_008701.1"/>
</dbReference>
<dbReference type="AlphaFoldDB" id="A1RVU3"/>
<dbReference type="GeneID" id="4617362"/>
<dbReference type="EMBL" id="CP000504">
    <property type="protein sequence ID" value="ABL89075.1"/>
    <property type="molecule type" value="Genomic_DNA"/>
</dbReference>
<gene>
    <name evidence="1" type="ordered locus">Pisl_1928</name>
</gene>
<proteinExistence type="predicted"/>
<reference evidence="1" key="1">
    <citation type="submission" date="2006-12" db="EMBL/GenBank/DDBJ databases">
        <title>Complete sequence of Pyrobaculum islandicum DSM 4184.</title>
        <authorList>
            <person name="Copeland A."/>
            <person name="Lucas S."/>
            <person name="Lapidus A."/>
            <person name="Barry K."/>
            <person name="Detter J.C."/>
            <person name="Glavina del Rio T."/>
            <person name="Dalin E."/>
            <person name="Tice H."/>
            <person name="Pitluck S."/>
            <person name="Meincke L."/>
            <person name="Brettin T."/>
            <person name="Bruce D."/>
            <person name="Han C."/>
            <person name="Tapia R."/>
            <person name="Gilna P."/>
            <person name="Schmutz J."/>
            <person name="Larimer F."/>
            <person name="Land M."/>
            <person name="Hauser L."/>
            <person name="Kyrpides N."/>
            <person name="Mikhailova N."/>
            <person name="Cozen A.E."/>
            <person name="Fitz-Gibbon S.T."/>
            <person name="House C.H."/>
            <person name="Saltikov C."/>
            <person name="Lowe T."/>
            <person name="Richardson P."/>
        </authorList>
    </citation>
    <scope>NUCLEOTIDE SEQUENCE [LARGE SCALE GENOMIC DNA]</scope>
    <source>
        <strain evidence="1">DSM 4184</strain>
    </source>
</reference>
<dbReference type="HOGENOM" id="CLU_473825_0_0_2"/>
<evidence type="ECO:0000313" key="2">
    <source>
        <dbReference type="Proteomes" id="UP000002595"/>
    </source>
</evidence>
<dbReference type="Proteomes" id="UP000002595">
    <property type="component" value="Chromosome"/>
</dbReference>
<protein>
    <submittedName>
        <fullName evidence="1">Uncharacterized protein</fullName>
    </submittedName>
</protein>
<dbReference type="eggNOG" id="arCOG04025">
    <property type="taxonomic scope" value="Archaea"/>
</dbReference>
<accession>A1RVU3</accession>
<sequence length="575" mass="65352">MSSQRYVQVEIRGKRGDETIILAWLKLREGEVERVVKFFKSATVERVGDRVVVNTALNFDMPAVTFRSPQTYSLSLTSEVPQLGEKALYLEPVVVKIHQRPRITVPDLATDLPQLPGVAPKLAFVDVVFKEAQRLGPLALNDVVPEIKTAEPHLQPATVSWAEKPSFFLSPLSSDVPQISAPRVSTTGVPQASGGDYDIELFSFFEDLYARNPVLRLSSILADRPLVILAERESQDYIEFLKRVLREIYLVRAGSLPTNSKHISNSDDLEKIMPVDVSAGGRIFVFDLRGGRFRIELIRDGILDRLRELYSQRLGFFVFYGSGERLREVKNFWKKGMSDTPRPIEIALAREDIQILNVLADAMWGMSSLSGKPYGDLDERIVYLEDWFWKELERATGVFDILLRTKPSDDSGSESKMHYLVKAFVVSYLAGKISEELKQTEHDDKTAWERALSCVDTERGLGSIRVDVYVECEGPYRDLAVEVETLYGTGAVIHKLREVVESRYGRVNMLWIVIPNPQAVLYLPLLLKFRRWSIERYGRWAELFTLDLEGRGLIKLADLARRIHDRLIQDGSVMS</sequence>